<evidence type="ECO:0000256" key="5">
    <source>
        <dbReference type="ARBA" id="ARBA00023139"/>
    </source>
</evidence>
<accession>A0AAW3ZJ57</accession>
<keyword evidence="3" id="KW-0573">Peptidoglycan synthesis</keyword>
<dbReference type="CDD" id="cd06339">
    <property type="entry name" value="PBP1_YraM_LppC_lipoprotein-like"/>
    <property type="match status" value="1"/>
</dbReference>
<gene>
    <name evidence="9" type="ORF">IFO71_04760</name>
</gene>
<dbReference type="InterPro" id="IPR028082">
    <property type="entry name" value="Peripla_BP_I"/>
</dbReference>
<keyword evidence="7" id="KW-0449">Lipoprotein</keyword>
<dbReference type="GO" id="GO:0008360">
    <property type="term" value="P:regulation of cell shape"/>
    <property type="evidence" value="ECO:0007669"/>
    <property type="project" value="UniProtKB-KW"/>
</dbReference>
<comment type="caution">
    <text evidence="9">The sequence shown here is derived from an EMBL/GenBank/DDBJ whole genome shotgun (WGS) entry which is preliminary data.</text>
</comment>
<keyword evidence="5" id="KW-0564">Palmitate</keyword>
<evidence type="ECO:0000256" key="2">
    <source>
        <dbReference type="ARBA" id="ARBA00022960"/>
    </source>
</evidence>
<feature type="signal peptide" evidence="8">
    <location>
        <begin position="1"/>
        <end position="24"/>
    </location>
</feature>
<dbReference type="InterPro" id="IPR007443">
    <property type="entry name" value="LpoA"/>
</dbReference>
<sequence length="588" mass="63059">MTLLRLVCPVLVLILLSACATAPASRTLSAEAEQAESLFLEGEFAAAAQAFVTAANSARGDRDAYLLRAAESYREAGSIRTADNLLNEISPRRLNADEQLRLQLLLAELALATRDDAEARNLLDPLTAANKSRHRARWLELRGRAWQRSDPFFAARLFADLGQDLQGRDRRDNAQRIRDLLASLSDQVLKSSAESLAGRDPLRAHAVRALTARGFAIPPQLRRQAAEEATPISPEASERIALLLPLSGPLRLAGEAVRDGFLAAHFQAAGQGGEIEVIDSGGDADSAINAYRRAAARGYRQVVGPLSREAVGALFASGDLPVPVLALNRADLPTPRGHMSFALTPEDEGAAAAGRLLQRGLPRVIAVVAADDGSQRALSGMQQRLTSGGGEVLGVVQIDERKVNFQEEIRAVLVAAGLPTSRPQELEIPHDPGFDAVFIAVRPAAARLLVPQLKLFGLSEVPMIGTSLLFDPAGDARMDRELSGVEFVDSPWLVDDLPGLPLRSTLSNHLEPLRGGAARLFAFGLDAWRLLNQRNAADPSMAEQGATGMLSIDEFGDVQRDPAIHVFRSGRPRRVVEGALMTDGGPQG</sequence>
<keyword evidence="4" id="KW-0472">Membrane</keyword>
<reference evidence="9 10" key="1">
    <citation type="submission" date="2020-09" db="EMBL/GenBank/DDBJ databases">
        <title>Pseudoxanthomonas sp. CAU 1598 isolated from sand of Yaerae Beach.</title>
        <authorList>
            <person name="Kim W."/>
        </authorList>
    </citation>
    <scope>NUCLEOTIDE SEQUENCE [LARGE SCALE GENOMIC DNA]</scope>
    <source>
        <strain evidence="9 10">CAU 1598</strain>
    </source>
</reference>
<evidence type="ECO:0000256" key="8">
    <source>
        <dbReference type="SAM" id="SignalP"/>
    </source>
</evidence>
<dbReference type="AlphaFoldDB" id="A0AAW3ZJ57"/>
<dbReference type="EMBL" id="JACYTR010000006">
    <property type="protein sequence ID" value="MBD8525047.1"/>
    <property type="molecule type" value="Genomic_DNA"/>
</dbReference>
<feature type="chain" id="PRO_5043913010" evidence="8">
    <location>
        <begin position="25"/>
        <end position="588"/>
    </location>
</feature>
<evidence type="ECO:0000256" key="7">
    <source>
        <dbReference type="ARBA" id="ARBA00023288"/>
    </source>
</evidence>
<dbReference type="InterPro" id="IPR011990">
    <property type="entry name" value="TPR-like_helical_dom_sf"/>
</dbReference>
<organism evidence="9 10">
    <name type="scientific">Pseudomarimonas arenosa</name>
    <dbReference type="NCBI Taxonomy" id="2774145"/>
    <lineage>
        <taxon>Bacteria</taxon>
        <taxon>Pseudomonadati</taxon>
        <taxon>Pseudomonadota</taxon>
        <taxon>Gammaproteobacteria</taxon>
        <taxon>Lysobacterales</taxon>
        <taxon>Lysobacteraceae</taxon>
        <taxon>Pseudomarimonas</taxon>
    </lineage>
</organism>
<dbReference type="PANTHER" id="PTHR38038">
    <property type="entry name" value="PENICILLIN-BINDING PROTEIN ACTIVATOR LPOA"/>
    <property type="match status" value="1"/>
</dbReference>
<evidence type="ECO:0000256" key="6">
    <source>
        <dbReference type="ARBA" id="ARBA00023237"/>
    </source>
</evidence>
<keyword evidence="6" id="KW-0998">Cell outer membrane</keyword>
<keyword evidence="2" id="KW-0133">Cell shape</keyword>
<dbReference type="GO" id="GO:0030234">
    <property type="term" value="F:enzyme regulator activity"/>
    <property type="evidence" value="ECO:0007669"/>
    <property type="project" value="TreeGrafter"/>
</dbReference>
<dbReference type="RefSeq" id="WP_192028394.1">
    <property type="nucleotide sequence ID" value="NZ_JACYTR010000006.1"/>
</dbReference>
<keyword evidence="10" id="KW-1185">Reference proteome</keyword>
<dbReference type="PROSITE" id="PS51257">
    <property type="entry name" value="PROKAR_LIPOPROTEIN"/>
    <property type="match status" value="1"/>
</dbReference>
<evidence type="ECO:0000313" key="10">
    <source>
        <dbReference type="Proteomes" id="UP000613768"/>
    </source>
</evidence>
<dbReference type="SUPFAM" id="SSF53822">
    <property type="entry name" value="Periplasmic binding protein-like I"/>
    <property type="match status" value="1"/>
</dbReference>
<dbReference type="Proteomes" id="UP000613768">
    <property type="component" value="Unassembled WGS sequence"/>
</dbReference>
<dbReference type="Gene3D" id="3.40.50.2300">
    <property type="match status" value="2"/>
</dbReference>
<dbReference type="GO" id="GO:0031241">
    <property type="term" value="C:periplasmic side of cell outer membrane"/>
    <property type="evidence" value="ECO:0007669"/>
    <property type="project" value="TreeGrafter"/>
</dbReference>
<protein>
    <submittedName>
        <fullName evidence="9">Penicillin-binding protein activator</fullName>
    </submittedName>
</protein>
<evidence type="ECO:0000313" key="9">
    <source>
        <dbReference type="EMBL" id="MBD8525047.1"/>
    </source>
</evidence>
<proteinExistence type="predicted"/>
<name>A0AAW3ZJ57_9GAMM</name>
<dbReference type="PANTHER" id="PTHR38038:SF1">
    <property type="entry name" value="PENICILLIN-BINDING PROTEIN ACTIVATOR LPOA"/>
    <property type="match status" value="1"/>
</dbReference>
<dbReference type="Gene3D" id="1.25.40.10">
    <property type="entry name" value="Tetratricopeptide repeat domain"/>
    <property type="match status" value="1"/>
</dbReference>
<keyword evidence="1 8" id="KW-0732">Signal</keyword>
<evidence type="ECO:0000256" key="3">
    <source>
        <dbReference type="ARBA" id="ARBA00022984"/>
    </source>
</evidence>
<evidence type="ECO:0000256" key="1">
    <source>
        <dbReference type="ARBA" id="ARBA00022729"/>
    </source>
</evidence>
<evidence type="ECO:0000256" key="4">
    <source>
        <dbReference type="ARBA" id="ARBA00023136"/>
    </source>
</evidence>
<dbReference type="GO" id="GO:0009252">
    <property type="term" value="P:peptidoglycan biosynthetic process"/>
    <property type="evidence" value="ECO:0007669"/>
    <property type="project" value="UniProtKB-KW"/>
</dbReference>
<dbReference type="Pfam" id="PF04348">
    <property type="entry name" value="LppC"/>
    <property type="match status" value="2"/>
</dbReference>